<dbReference type="Pfam" id="PF00698">
    <property type="entry name" value="Acyl_transf_1"/>
    <property type="match status" value="1"/>
</dbReference>
<evidence type="ECO:0000256" key="10">
    <source>
        <dbReference type="PROSITE-ProRule" id="PRU01363"/>
    </source>
</evidence>
<evidence type="ECO:0000256" key="1">
    <source>
        <dbReference type="ARBA" id="ARBA00001957"/>
    </source>
</evidence>
<proteinExistence type="predicted"/>
<dbReference type="SMART" id="SM00825">
    <property type="entry name" value="PKS_KS"/>
    <property type="match status" value="1"/>
</dbReference>
<evidence type="ECO:0000256" key="7">
    <source>
        <dbReference type="ARBA" id="ARBA00023194"/>
    </source>
</evidence>
<dbReference type="Pfam" id="PF21089">
    <property type="entry name" value="PKS_DH_N"/>
    <property type="match status" value="1"/>
</dbReference>
<protein>
    <submittedName>
        <fullName evidence="14">Acyl transferase domain-containing protein/acyl carrier protein</fullName>
    </submittedName>
</protein>
<dbReference type="Pfam" id="PF00109">
    <property type="entry name" value="ketoacyl-synt"/>
    <property type="match status" value="1"/>
</dbReference>
<keyword evidence="4" id="KW-0597">Phosphoprotein</keyword>
<dbReference type="SUPFAM" id="SSF51735">
    <property type="entry name" value="NAD(P)-binding Rossmann-fold domains"/>
    <property type="match status" value="2"/>
</dbReference>
<dbReference type="Gene3D" id="3.10.129.110">
    <property type="entry name" value="Polyketide synthase dehydratase"/>
    <property type="match status" value="1"/>
</dbReference>
<evidence type="ECO:0000256" key="4">
    <source>
        <dbReference type="ARBA" id="ARBA00022553"/>
    </source>
</evidence>
<dbReference type="Proteomes" id="UP000533598">
    <property type="component" value="Unassembled WGS sequence"/>
</dbReference>
<dbReference type="InterPro" id="IPR020806">
    <property type="entry name" value="PKS_PP-bd"/>
</dbReference>
<dbReference type="SMART" id="SM00826">
    <property type="entry name" value="PKS_DH"/>
    <property type="match status" value="1"/>
</dbReference>
<dbReference type="Pfam" id="PF08990">
    <property type="entry name" value="Docking"/>
    <property type="match status" value="1"/>
</dbReference>
<evidence type="ECO:0000256" key="6">
    <source>
        <dbReference type="ARBA" id="ARBA00022737"/>
    </source>
</evidence>
<dbReference type="InterPro" id="IPR014043">
    <property type="entry name" value="Acyl_transferase_dom"/>
</dbReference>
<feature type="domain" description="Carrier" evidence="11">
    <location>
        <begin position="1540"/>
        <end position="1615"/>
    </location>
</feature>
<dbReference type="CDD" id="cd00833">
    <property type="entry name" value="PKS"/>
    <property type="match status" value="1"/>
</dbReference>
<dbReference type="InterPro" id="IPR006162">
    <property type="entry name" value="Ppantetheine_attach_site"/>
</dbReference>
<sequence>MTETDKLRAYLRQASAELHTLRNRVSELEDPSAEPLAIVGMACRYPGGVDSPDALWRLVIDEVDAITDFPADRGWRLEPGDSVTARGGFLADAGGFDPGFFGVSPREARGMDPQQRLALEVSWESLEHAGIVPETLQDKAVGVFVGASYQGYDTLTDVADNLIGNVASVISGRIAYTLGLTGPALTVDTACSSSLVALHLAADSLRRGECELALAGGVTVQALPKLFVEFSRQQGLSADGRCRSYAGDADGTGFAEGAGLLVLQRLSDAQAAGRRVLAVLRGSAVNQDGASNGLTAPSGKAQERVIRAALANAGLTIADVDLVEGHGTGTVLGDPIEAGALAATYGKRAGEPLYLGSVKSNLGHTQAAAGVAGVIKMVQALHAGLLPKSLHAETPTSTVDWKNIAVLAEARQWPELDRPRRAAVSSFGVSGTNAHVILEAVEPEPVRPEPAATLAPFLVSGRDDLTGPARRLRDRLAEPVALPDLAHSLITTRTHFTRRAVLIAADAAELTDRLVDLADGRPHADLVTGEVRTDGKPVFVFPGQGSQWVGMAVELLGEPVFAESMAECAKAFGEFVDWSLLEVLADAELLQRVDVVQPALFAVHVSLAKLWRSRGVEPAAVVGHSQGEVAAAHVAGALSLVDAARVICLRSKLIARELAGRGGIASVALPLAAVRELIAPFGADLEIAALNGPEYVVVSGAAEAVTALVDRHERVRRIEVDYASHTAAVDSLRADLLAALAPIRPVTSEIPVYCGATGGPVDGTDLTAGHWFTSLRVCVDFQGAVTELIAAGHRVFLEMSAHPVLTTAVEQIAGDTEVAALGTLRRNEGGVRQWLRALGGAHAAGVEVDWTPELPEGTRVIDLPTYAFQRERFWLEPSAAKGAAGFAALDHGLLSAAVRVADSGDVLLTGSLSLTTHPWLAEHAVLGSVLLPGAAFVELAIRAGDEIGSPVLAELTQHAPLVLPEQGQVAIQVRITTDGQAQIHSATGDTWTHHASAQLTDSPIAPAALTWPPPGEPVDLTQFYPDLAGDGLVYGPVFQGVRAVWRAEDDWYAEVELPEHATGEFVLHPALLDAALQVAAHVGRQPGRTLLPFAWTGVSVHGAGARSLRVRITGDLSLLATDPAGNPVLTVEGLHSRPVRPDALGPATDGLLSRLDWTEFAGQSTVDTISYDCPTEGDPVQITAQVLAVVQEHLAADRPQCLVVRTRGAVSTGSHDPVTALNQAPVWGLLRAAQAEHPDRLALLDDDGHPAAAVPTGAPQLALRNGKALAPNLVPADQDGEFPKLPADGTVLITGGTSGLGALLARHLARTHGVRNLVLLSRSGPTAAGVAELVAELAELGASAQVHACDVSDREQLSRVLDGITGLAGIVHAAAVLDDGVVTALTADRLRTVLAAKAEGARHLHELTRDSDLRLFVLFSSAAGILGSPGQASYAAANAYLDALATHRHALGLPAHSLAWGLWQQATTLTAPVTGRPQRVGALSTVEGLALFDRAVSGTEPVAIPLRRAAPEPTRRRAAVTAEPGLTDRLAALTPAERGRELLNLVREHAAALLGFAGGEQIDPRRPFLKSGFDSLAAVELRNRLNQATGLRLPPTIIFDHPTPEALAERLSGELGGTHGTETALLNALDLIEATLTAPGTDGTLLARLTGRIAQLHQHTSTASPDRQSATELREASADELLAFIHTELGMHK</sequence>
<evidence type="ECO:0000259" key="12">
    <source>
        <dbReference type="PROSITE" id="PS52004"/>
    </source>
</evidence>
<feature type="active site" description="Proton acceptor; for dehydratase activity" evidence="10">
    <location>
        <position position="923"/>
    </location>
</feature>
<dbReference type="InterPro" id="IPR020807">
    <property type="entry name" value="PKS_DH"/>
</dbReference>
<dbReference type="InterPro" id="IPR057326">
    <property type="entry name" value="KR_dom"/>
</dbReference>
<dbReference type="FunFam" id="3.40.47.10:FF:000019">
    <property type="entry name" value="Polyketide synthase type I"/>
    <property type="match status" value="1"/>
</dbReference>
<dbReference type="RefSeq" id="WP_185005742.1">
    <property type="nucleotide sequence ID" value="NZ_JACHMH010000001.1"/>
</dbReference>
<dbReference type="PANTHER" id="PTHR43775">
    <property type="entry name" value="FATTY ACID SYNTHASE"/>
    <property type="match status" value="1"/>
</dbReference>
<dbReference type="InterPro" id="IPR018201">
    <property type="entry name" value="Ketoacyl_synth_AS"/>
</dbReference>
<feature type="domain" description="PKS/mFAS DH" evidence="13">
    <location>
        <begin position="891"/>
        <end position="1145"/>
    </location>
</feature>
<dbReference type="InterPro" id="IPR016039">
    <property type="entry name" value="Thiolase-like"/>
</dbReference>
<dbReference type="PROSITE" id="PS52004">
    <property type="entry name" value="KS3_2"/>
    <property type="match status" value="1"/>
</dbReference>
<dbReference type="SMART" id="SM00827">
    <property type="entry name" value="PKS_AT"/>
    <property type="match status" value="1"/>
</dbReference>
<keyword evidence="7" id="KW-0045">Antibiotic biosynthesis</keyword>
<keyword evidence="9" id="KW-0012">Acyltransferase</keyword>
<dbReference type="InterPro" id="IPR049552">
    <property type="entry name" value="PKS_DH_N"/>
</dbReference>
<dbReference type="Pfam" id="PF00550">
    <property type="entry name" value="PP-binding"/>
    <property type="match status" value="1"/>
</dbReference>
<comment type="cofactor">
    <cofactor evidence="1">
        <name>pantetheine 4'-phosphate</name>
        <dbReference type="ChEBI" id="CHEBI:47942"/>
    </cofactor>
</comment>
<dbReference type="SMART" id="SM00823">
    <property type="entry name" value="PKS_PP"/>
    <property type="match status" value="1"/>
</dbReference>
<dbReference type="SUPFAM" id="SSF55048">
    <property type="entry name" value="Probable ACP-binding domain of malonyl-CoA ACP transacylase"/>
    <property type="match status" value="1"/>
</dbReference>
<keyword evidence="8" id="KW-0511">Multifunctional enzyme</keyword>
<dbReference type="InterPro" id="IPR049551">
    <property type="entry name" value="PKS_DH_C"/>
</dbReference>
<dbReference type="InterPro" id="IPR016035">
    <property type="entry name" value="Acyl_Trfase/lysoPLipase"/>
</dbReference>
<keyword evidence="6" id="KW-0677">Repeat</keyword>
<dbReference type="InterPro" id="IPR042104">
    <property type="entry name" value="PKS_dehydratase_sf"/>
</dbReference>
<dbReference type="PROSITE" id="PS50075">
    <property type="entry name" value="CARRIER"/>
    <property type="match status" value="1"/>
</dbReference>
<dbReference type="InterPro" id="IPR014031">
    <property type="entry name" value="Ketoacyl_synth_C"/>
</dbReference>
<evidence type="ECO:0000256" key="3">
    <source>
        <dbReference type="ARBA" id="ARBA00022450"/>
    </source>
</evidence>
<dbReference type="PROSITE" id="PS00606">
    <property type="entry name" value="KS3_1"/>
    <property type="match status" value="1"/>
</dbReference>
<keyword evidence="3" id="KW-0596">Phosphopantetheine</keyword>
<dbReference type="Pfam" id="PF22953">
    <property type="entry name" value="SpnB_Rossmann"/>
    <property type="match status" value="1"/>
</dbReference>
<dbReference type="SUPFAM" id="SSF47336">
    <property type="entry name" value="ACP-like"/>
    <property type="match status" value="1"/>
</dbReference>
<organism evidence="14 15">
    <name type="scientific">Crossiella cryophila</name>
    <dbReference type="NCBI Taxonomy" id="43355"/>
    <lineage>
        <taxon>Bacteria</taxon>
        <taxon>Bacillati</taxon>
        <taxon>Actinomycetota</taxon>
        <taxon>Actinomycetes</taxon>
        <taxon>Pseudonocardiales</taxon>
        <taxon>Pseudonocardiaceae</taxon>
        <taxon>Crossiella</taxon>
    </lineage>
</organism>
<dbReference type="Gene3D" id="3.40.47.10">
    <property type="match status" value="1"/>
</dbReference>
<evidence type="ECO:0000259" key="11">
    <source>
        <dbReference type="PROSITE" id="PS50075"/>
    </source>
</evidence>
<accession>A0A7W7CF78</accession>
<dbReference type="GO" id="GO:0031177">
    <property type="term" value="F:phosphopantetheine binding"/>
    <property type="evidence" value="ECO:0007669"/>
    <property type="project" value="InterPro"/>
</dbReference>
<feature type="region of interest" description="N-terminal hotdog fold" evidence="10">
    <location>
        <begin position="891"/>
        <end position="1006"/>
    </location>
</feature>
<dbReference type="Pfam" id="PF02801">
    <property type="entry name" value="Ketoacyl-synt_C"/>
    <property type="match status" value="1"/>
</dbReference>
<reference evidence="14 15" key="1">
    <citation type="submission" date="2020-08" db="EMBL/GenBank/DDBJ databases">
        <title>Sequencing the genomes of 1000 actinobacteria strains.</title>
        <authorList>
            <person name="Klenk H.-P."/>
        </authorList>
    </citation>
    <scope>NUCLEOTIDE SEQUENCE [LARGE SCALE GENOMIC DNA]</scope>
    <source>
        <strain evidence="14 15">DSM 44230</strain>
    </source>
</reference>
<dbReference type="InterPro" id="IPR015083">
    <property type="entry name" value="NorB/c/GfsB-D-like_docking"/>
</dbReference>
<dbReference type="SUPFAM" id="SSF53901">
    <property type="entry name" value="Thiolase-like"/>
    <property type="match status" value="1"/>
</dbReference>
<comment type="caution">
    <text evidence="14">The sequence shown here is derived from an EMBL/GenBank/DDBJ whole genome shotgun (WGS) entry which is preliminary data.</text>
</comment>
<dbReference type="GO" id="GO:0006633">
    <property type="term" value="P:fatty acid biosynthetic process"/>
    <property type="evidence" value="ECO:0007669"/>
    <property type="project" value="InterPro"/>
</dbReference>
<dbReference type="InterPro" id="IPR055123">
    <property type="entry name" value="SpnB-like_Rossmann"/>
</dbReference>
<comment type="pathway">
    <text evidence="2">Antibiotic biosynthesis.</text>
</comment>
<dbReference type="PROSITE" id="PS00012">
    <property type="entry name" value="PHOSPHOPANTETHEINE"/>
    <property type="match status" value="1"/>
</dbReference>
<dbReference type="Pfam" id="PF08659">
    <property type="entry name" value="KR"/>
    <property type="match status" value="1"/>
</dbReference>
<dbReference type="Gene3D" id="1.10.1200.10">
    <property type="entry name" value="ACP-like"/>
    <property type="match status" value="1"/>
</dbReference>
<dbReference type="SUPFAM" id="SSF52151">
    <property type="entry name" value="FabD/lysophospholipase-like"/>
    <property type="match status" value="1"/>
</dbReference>
<dbReference type="InterPro" id="IPR032821">
    <property type="entry name" value="PKS_assoc"/>
</dbReference>
<evidence type="ECO:0000256" key="5">
    <source>
        <dbReference type="ARBA" id="ARBA00022679"/>
    </source>
</evidence>
<evidence type="ECO:0000313" key="15">
    <source>
        <dbReference type="Proteomes" id="UP000533598"/>
    </source>
</evidence>
<evidence type="ECO:0000259" key="13">
    <source>
        <dbReference type="PROSITE" id="PS52019"/>
    </source>
</evidence>
<dbReference type="InterPro" id="IPR014030">
    <property type="entry name" value="Ketoacyl_synth_N"/>
</dbReference>
<dbReference type="GO" id="GO:0004312">
    <property type="term" value="F:fatty acid synthase activity"/>
    <property type="evidence" value="ECO:0007669"/>
    <property type="project" value="TreeGrafter"/>
</dbReference>
<feature type="region of interest" description="C-terminal hotdog fold" evidence="10">
    <location>
        <begin position="1015"/>
        <end position="1145"/>
    </location>
</feature>
<keyword evidence="15" id="KW-1185">Reference proteome</keyword>
<dbReference type="InterPro" id="IPR020841">
    <property type="entry name" value="PKS_Beta-ketoAc_synthase_dom"/>
</dbReference>
<dbReference type="EMBL" id="JACHMH010000001">
    <property type="protein sequence ID" value="MBB4680068.1"/>
    <property type="molecule type" value="Genomic_DNA"/>
</dbReference>
<dbReference type="SMART" id="SM00822">
    <property type="entry name" value="PKS_KR"/>
    <property type="match status" value="1"/>
</dbReference>
<dbReference type="PANTHER" id="PTHR43775:SF51">
    <property type="entry name" value="INACTIVE PHENOLPHTHIOCEROL SYNTHESIS POLYKETIDE SYNTHASE TYPE I PKS1-RELATED"/>
    <property type="match status" value="1"/>
</dbReference>
<gene>
    <name evidence="14" type="ORF">HNR67_006186</name>
</gene>
<dbReference type="InterPro" id="IPR013968">
    <property type="entry name" value="PKS_KR"/>
</dbReference>
<dbReference type="GO" id="GO:0033068">
    <property type="term" value="P:macrolide biosynthetic process"/>
    <property type="evidence" value="ECO:0007669"/>
    <property type="project" value="UniProtKB-ARBA"/>
</dbReference>
<keyword evidence="5 14" id="KW-0808">Transferase</keyword>
<dbReference type="FunFam" id="1.10.1200.10:FF:000007">
    <property type="entry name" value="Probable polyketide synthase pks17"/>
    <property type="match status" value="1"/>
</dbReference>
<name>A0A7W7CF78_9PSEU</name>
<evidence type="ECO:0000256" key="9">
    <source>
        <dbReference type="ARBA" id="ARBA00023315"/>
    </source>
</evidence>
<evidence type="ECO:0000256" key="2">
    <source>
        <dbReference type="ARBA" id="ARBA00004792"/>
    </source>
</evidence>
<dbReference type="InterPro" id="IPR036736">
    <property type="entry name" value="ACP-like_sf"/>
</dbReference>
<feature type="domain" description="Ketosynthase family 3 (KS3)" evidence="12">
    <location>
        <begin position="33"/>
        <end position="440"/>
    </location>
</feature>
<evidence type="ECO:0000313" key="14">
    <source>
        <dbReference type="EMBL" id="MBB4680068.1"/>
    </source>
</evidence>
<dbReference type="CDD" id="cd08956">
    <property type="entry name" value="KR_3_FAS_SDR_x"/>
    <property type="match status" value="1"/>
</dbReference>
<dbReference type="InterPro" id="IPR049900">
    <property type="entry name" value="PKS_mFAS_DH"/>
</dbReference>
<dbReference type="SMART" id="SM01294">
    <property type="entry name" value="PKS_PP_betabranch"/>
    <property type="match status" value="1"/>
</dbReference>
<dbReference type="Pfam" id="PF14765">
    <property type="entry name" value="PS-DH"/>
    <property type="match status" value="1"/>
</dbReference>
<dbReference type="Gene3D" id="3.40.50.720">
    <property type="entry name" value="NAD(P)-binding Rossmann-like Domain"/>
    <property type="match status" value="1"/>
</dbReference>
<dbReference type="GO" id="GO:0004315">
    <property type="term" value="F:3-oxoacyl-[acyl-carrier-protein] synthase activity"/>
    <property type="evidence" value="ECO:0007669"/>
    <property type="project" value="InterPro"/>
</dbReference>
<dbReference type="InterPro" id="IPR001227">
    <property type="entry name" value="Ac_transferase_dom_sf"/>
</dbReference>
<dbReference type="InterPro" id="IPR016036">
    <property type="entry name" value="Malonyl_transacylase_ACP-bd"/>
</dbReference>
<dbReference type="InterPro" id="IPR009081">
    <property type="entry name" value="PP-bd_ACP"/>
</dbReference>
<dbReference type="PROSITE" id="PS52019">
    <property type="entry name" value="PKS_MFAS_DH"/>
    <property type="match status" value="1"/>
</dbReference>
<dbReference type="InterPro" id="IPR050091">
    <property type="entry name" value="PKS_NRPS_Biosynth_Enz"/>
</dbReference>
<evidence type="ECO:0000256" key="8">
    <source>
        <dbReference type="ARBA" id="ARBA00023268"/>
    </source>
</evidence>
<feature type="active site" description="Proton donor; for dehydratase activity" evidence="10">
    <location>
        <position position="1073"/>
    </location>
</feature>
<dbReference type="Gene3D" id="3.30.70.3290">
    <property type="match status" value="1"/>
</dbReference>
<dbReference type="Gene3D" id="3.40.366.10">
    <property type="entry name" value="Malonyl-Coenzyme A Acyl Carrier Protein, domain 2"/>
    <property type="match status" value="1"/>
</dbReference>
<dbReference type="InterPro" id="IPR036291">
    <property type="entry name" value="NAD(P)-bd_dom_sf"/>
</dbReference>
<dbReference type="Pfam" id="PF16197">
    <property type="entry name" value="KAsynt_C_assoc"/>
    <property type="match status" value="1"/>
</dbReference>